<dbReference type="EMBL" id="JTDF01001808">
    <property type="protein sequence ID" value="KAF8569528.1"/>
    <property type="molecule type" value="Genomic_DNA"/>
</dbReference>
<evidence type="ECO:0000313" key="2">
    <source>
        <dbReference type="Proteomes" id="UP000699462"/>
    </source>
</evidence>
<protein>
    <submittedName>
        <fullName evidence="1">Uncharacterized protein</fullName>
    </submittedName>
</protein>
<name>A0A8T0DR45_9TREM</name>
<reference evidence="1 2" key="1">
    <citation type="submission" date="2019-07" db="EMBL/GenBank/DDBJ databases">
        <title>Annotation for the trematode Paragonimus westermani.</title>
        <authorList>
            <person name="Choi Y.-J."/>
        </authorList>
    </citation>
    <scope>NUCLEOTIDE SEQUENCE [LARGE SCALE GENOMIC DNA]</scope>
    <source>
        <strain evidence="1">180907_Pwestermani</strain>
    </source>
</reference>
<accession>A0A8T0DR45</accession>
<proteinExistence type="predicted"/>
<dbReference type="Proteomes" id="UP000699462">
    <property type="component" value="Unassembled WGS sequence"/>
</dbReference>
<evidence type="ECO:0000313" key="1">
    <source>
        <dbReference type="EMBL" id="KAF8569528.1"/>
    </source>
</evidence>
<sequence>MPDNTDDHKTVPVQFCCSGRSQEAVIGGSGVSIDGEVDHKAVSTLSFATCVRENCRAEMWGCNIKKRHSGFLSKEEKEEIIRKEKMNRGKPEANPADT</sequence>
<organism evidence="1 2">
    <name type="scientific">Paragonimus westermani</name>
    <dbReference type="NCBI Taxonomy" id="34504"/>
    <lineage>
        <taxon>Eukaryota</taxon>
        <taxon>Metazoa</taxon>
        <taxon>Spiralia</taxon>
        <taxon>Lophotrochozoa</taxon>
        <taxon>Platyhelminthes</taxon>
        <taxon>Trematoda</taxon>
        <taxon>Digenea</taxon>
        <taxon>Plagiorchiida</taxon>
        <taxon>Troglotremata</taxon>
        <taxon>Troglotrematidae</taxon>
        <taxon>Paragonimus</taxon>
    </lineage>
</organism>
<comment type="caution">
    <text evidence="1">The sequence shown here is derived from an EMBL/GenBank/DDBJ whole genome shotgun (WGS) entry which is preliminary data.</text>
</comment>
<gene>
    <name evidence="1" type="ORF">P879_04272</name>
</gene>
<keyword evidence="2" id="KW-1185">Reference proteome</keyword>
<dbReference type="AlphaFoldDB" id="A0A8T0DR45"/>